<feature type="domain" description="Histidine kinase/HSP90-like ATPase" evidence="2">
    <location>
        <begin position="21"/>
        <end position="120"/>
    </location>
</feature>
<dbReference type="RefSeq" id="WP_190205819.1">
    <property type="nucleotide sequence ID" value="NZ_BNBI01000009.1"/>
</dbReference>
<keyword evidence="1" id="KW-0808">Transferase</keyword>
<dbReference type="PANTHER" id="PTHR35526:SF3">
    <property type="entry name" value="ANTI-SIGMA-F FACTOR RSBW"/>
    <property type="match status" value="1"/>
</dbReference>
<gene>
    <name evidence="3" type="ORF">GCM10018772_41050</name>
</gene>
<dbReference type="Gene3D" id="3.30.565.10">
    <property type="entry name" value="Histidine kinase-like ATPase, C-terminal domain"/>
    <property type="match status" value="1"/>
</dbReference>
<sequence length="143" mass="15511">MHLSTGQYGARSPAEFQVALPSSPACAGQARRIADTLMREWAVSPLLVGDVLLVVSELVTNAFLHSGTDLITVSVGIQNGVLRIGVRHHVTRHRPVLRRPRNDDEHGRGLLLVKAIADSREGAWGVSRDGTTTWCELSLAVSR</sequence>
<comment type="caution">
    <text evidence="3">The sequence shown here is derived from an EMBL/GenBank/DDBJ whole genome shotgun (WGS) entry which is preliminary data.</text>
</comment>
<keyword evidence="1" id="KW-0418">Kinase</keyword>
<evidence type="ECO:0000313" key="3">
    <source>
        <dbReference type="EMBL" id="GHF11781.1"/>
    </source>
</evidence>
<dbReference type="SUPFAM" id="SSF55874">
    <property type="entry name" value="ATPase domain of HSP90 chaperone/DNA topoisomerase II/histidine kinase"/>
    <property type="match status" value="1"/>
</dbReference>
<protein>
    <submittedName>
        <fullName evidence="3">ATPase</fullName>
    </submittedName>
</protein>
<reference evidence="3" key="2">
    <citation type="submission" date="2020-09" db="EMBL/GenBank/DDBJ databases">
        <authorList>
            <person name="Sun Q."/>
            <person name="Ohkuma M."/>
        </authorList>
    </citation>
    <scope>NUCLEOTIDE SEQUENCE</scope>
    <source>
        <strain evidence="3">JCM 4477</strain>
    </source>
</reference>
<evidence type="ECO:0000259" key="2">
    <source>
        <dbReference type="Pfam" id="PF13581"/>
    </source>
</evidence>
<dbReference type="EMBL" id="BNBI01000009">
    <property type="protein sequence ID" value="GHF11781.1"/>
    <property type="molecule type" value="Genomic_DNA"/>
</dbReference>
<proteinExistence type="predicted"/>
<keyword evidence="4" id="KW-1185">Reference proteome</keyword>
<dbReference type="CDD" id="cd16936">
    <property type="entry name" value="HATPase_RsbW-like"/>
    <property type="match status" value="1"/>
</dbReference>
<keyword evidence="1" id="KW-0723">Serine/threonine-protein kinase</keyword>
<accession>A0A919AJY0</accession>
<dbReference type="GO" id="GO:0004674">
    <property type="term" value="F:protein serine/threonine kinase activity"/>
    <property type="evidence" value="ECO:0007669"/>
    <property type="project" value="UniProtKB-KW"/>
</dbReference>
<dbReference type="InterPro" id="IPR050267">
    <property type="entry name" value="Anti-sigma-factor_SerPK"/>
</dbReference>
<dbReference type="InterPro" id="IPR003594">
    <property type="entry name" value="HATPase_dom"/>
</dbReference>
<name>A0A919AJY0_9ACTN</name>
<dbReference type="AlphaFoldDB" id="A0A919AJY0"/>
<dbReference type="Proteomes" id="UP000630718">
    <property type="component" value="Unassembled WGS sequence"/>
</dbReference>
<dbReference type="InterPro" id="IPR036890">
    <property type="entry name" value="HATPase_C_sf"/>
</dbReference>
<organism evidence="3 4">
    <name type="scientific">Streptomyces fumanus</name>
    <dbReference type="NCBI Taxonomy" id="67302"/>
    <lineage>
        <taxon>Bacteria</taxon>
        <taxon>Bacillati</taxon>
        <taxon>Actinomycetota</taxon>
        <taxon>Actinomycetes</taxon>
        <taxon>Kitasatosporales</taxon>
        <taxon>Streptomycetaceae</taxon>
        <taxon>Streptomyces</taxon>
    </lineage>
</organism>
<reference evidence="3" key="1">
    <citation type="journal article" date="2014" name="Int. J. Syst. Evol. Microbiol.">
        <title>Complete genome sequence of Corynebacterium casei LMG S-19264T (=DSM 44701T), isolated from a smear-ripened cheese.</title>
        <authorList>
            <consortium name="US DOE Joint Genome Institute (JGI-PGF)"/>
            <person name="Walter F."/>
            <person name="Albersmeier A."/>
            <person name="Kalinowski J."/>
            <person name="Ruckert C."/>
        </authorList>
    </citation>
    <scope>NUCLEOTIDE SEQUENCE</scope>
    <source>
        <strain evidence="3">JCM 4477</strain>
    </source>
</reference>
<evidence type="ECO:0000313" key="4">
    <source>
        <dbReference type="Proteomes" id="UP000630718"/>
    </source>
</evidence>
<dbReference type="PANTHER" id="PTHR35526">
    <property type="entry name" value="ANTI-SIGMA-F FACTOR RSBW-RELATED"/>
    <property type="match status" value="1"/>
</dbReference>
<evidence type="ECO:0000256" key="1">
    <source>
        <dbReference type="ARBA" id="ARBA00022527"/>
    </source>
</evidence>
<dbReference type="Pfam" id="PF13581">
    <property type="entry name" value="HATPase_c_2"/>
    <property type="match status" value="1"/>
</dbReference>